<proteinExistence type="predicted"/>
<keyword evidence="7" id="KW-1185">Reference proteome</keyword>
<dbReference type="GO" id="GO:0015074">
    <property type="term" value="P:DNA integration"/>
    <property type="evidence" value="ECO:0007669"/>
    <property type="project" value="InterPro"/>
</dbReference>
<keyword evidence="2" id="KW-0233">DNA recombination</keyword>
<gene>
    <name evidence="6" type="ORF">MPOR_32400</name>
</gene>
<dbReference type="PANTHER" id="PTHR30349:SF91">
    <property type="entry name" value="INTA PROTEIN"/>
    <property type="match status" value="1"/>
</dbReference>
<dbReference type="EMBL" id="AP022570">
    <property type="protein sequence ID" value="BBX52214.1"/>
    <property type="molecule type" value="Genomic_DNA"/>
</dbReference>
<organism evidence="6 7">
    <name type="scientific">Mycolicibacterium poriferae</name>
    <dbReference type="NCBI Taxonomy" id="39694"/>
    <lineage>
        <taxon>Bacteria</taxon>
        <taxon>Bacillati</taxon>
        <taxon>Actinomycetota</taxon>
        <taxon>Actinomycetes</taxon>
        <taxon>Mycobacteriales</taxon>
        <taxon>Mycobacteriaceae</taxon>
        <taxon>Mycolicibacterium</taxon>
    </lineage>
</organism>
<dbReference type="Gene3D" id="1.10.150.130">
    <property type="match status" value="1"/>
</dbReference>
<reference evidence="6 7" key="1">
    <citation type="journal article" date="2019" name="Emerg. Microbes Infect.">
        <title>Comprehensive subspecies identification of 175 nontuberculous mycobacteria species based on 7547 genomic profiles.</title>
        <authorList>
            <person name="Matsumoto Y."/>
            <person name="Kinjo T."/>
            <person name="Motooka D."/>
            <person name="Nabeya D."/>
            <person name="Jung N."/>
            <person name="Uechi K."/>
            <person name="Horii T."/>
            <person name="Iida T."/>
            <person name="Fujita J."/>
            <person name="Nakamura S."/>
        </authorList>
    </citation>
    <scope>NUCLEOTIDE SEQUENCE [LARGE SCALE GENOMIC DNA]</scope>
    <source>
        <strain evidence="6 7">JCM 12603</strain>
    </source>
</reference>
<dbReference type="InterPro" id="IPR002104">
    <property type="entry name" value="Integrase_catalytic"/>
</dbReference>
<dbReference type="Pfam" id="PF00589">
    <property type="entry name" value="Phage_integrase"/>
    <property type="match status" value="1"/>
</dbReference>
<evidence type="ECO:0000259" key="4">
    <source>
        <dbReference type="PROSITE" id="PS51898"/>
    </source>
</evidence>
<sequence length="417" mass="45628">MYSNGYSNRVKIRLQSAGMGKNANGEGSIYKRTKDGRVVRYEGALSYIDDDGRTKRHTVYGRTRADVRDKLKQARERLDAGGPVKDDTRTVAQWLAQWRATTLEASDRARSTKQLYSDLSRRHLEPEPFGATRLDKLKPSDVEGLILSLRNQTKPGKPTDDGADPKPVRALSDSTIRSTYAVLRQALDTAVRDGLLAKNPAAAVKRPGVERHEAQHLSVADVTAILKAAEGLRYRPVLVLIAATGMRRGEALGLTWDHVDLDAGLLRVRATTGRVGRELITSEPKTDRSRRTIPLPPAVIEMLKAHRTAQLEERMRAANVWENHNLVFCTEMGRPVEGRNILRTIEIASAKAGVSGAVVHTLRHSAATAWLEGGVHIKAVADLLGHSSIAITGDLYAHSTDDTARAAVAGFAEKLGL</sequence>
<feature type="domain" description="Tyr recombinase" evidence="4">
    <location>
        <begin position="212"/>
        <end position="409"/>
    </location>
</feature>
<dbReference type="InterPro" id="IPR010998">
    <property type="entry name" value="Integrase_recombinase_N"/>
</dbReference>
<dbReference type="InterPro" id="IPR011010">
    <property type="entry name" value="DNA_brk_join_enz"/>
</dbReference>
<dbReference type="KEGG" id="mpof:MPOR_32400"/>
<name>A0A6N4VC70_9MYCO</name>
<evidence type="ECO:0000256" key="1">
    <source>
        <dbReference type="ARBA" id="ARBA00023125"/>
    </source>
</evidence>
<dbReference type="PROSITE" id="PS51900">
    <property type="entry name" value="CB"/>
    <property type="match status" value="1"/>
</dbReference>
<evidence type="ECO:0000256" key="3">
    <source>
        <dbReference type="PROSITE-ProRule" id="PRU01248"/>
    </source>
</evidence>
<evidence type="ECO:0000256" key="2">
    <source>
        <dbReference type="ARBA" id="ARBA00023172"/>
    </source>
</evidence>
<protein>
    <submittedName>
        <fullName evidence="6">Site-specific integrase</fullName>
    </submittedName>
</protein>
<dbReference type="SUPFAM" id="SSF56349">
    <property type="entry name" value="DNA breaking-rejoining enzymes"/>
    <property type="match status" value="1"/>
</dbReference>
<dbReference type="InterPro" id="IPR050090">
    <property type="entry name" value="Tyrosine_recombinase_XerCD"/>
</dbReference>
<dbReference type="AlphaFoldDB" id="A0A6N4VC70"/>
<evidence type="ECO:0000259" key="5">
    <source>
        <dbReference type="PROSITE" id="PS51900"/>
    </source>
</evidence>
<dbReference type="InterPro" id="IPR013762">
    <property type="entry name" value="Integrase-like_cat_sf"/>
</dbReference>
<dbReference type="Gene3D" id="1.10.443.10">
    <property type="entry name" value="Intergrase catalytic core"/>
    <property type="match status" value="1"/>
</dbReference>
<feature type="domain" description="Core-binding (CB)" evidence="5">
    <location>
        <begin position="89"/>
        <end position="191"/>
    </location>
</feature>
<dbReference type="CDD" id="cd01189">
    <property type="entry name" value="INT_ICEBs1_C_like"/>
    <property type="match status" value="1"/>
</dbReference>
<evidence type="ECO:0000313" key="7">
    <source>
        <dbReference type="Proteomes" id="UP000466785"/>
    </source>
</evidence>
<keyword evidence="1 3" id="KW-0238">DNA-binding</keyword>
<dbReference type="InterPro" id="IPR044068">
    <property type="entry name" value="CB"/>
</dbReference>
<dbReference type="GO" id="GO:0006310">
    <property type="term" value="P:DNA recombination"/>
    <property type="evidence" value="ECO:0007669"/>
    <property type="project" value="UniProtKB-KW"/>
</dbReference>
<dbReference type="PANTHER" id="PTHR30349">
    <property type="entry name" value="PHAGE INTEGRASE-RELATED"/>
    <property type="match status" value="1"/>
</dbReference>
<evidence type="ECO:0000313" key="6">
    <source>
        <dbReference type="EMBL" id="BBX52214.1"/>
    </source>
</evidence>
<dbReference type="PROSITE" id="PS51898">
    <property type="entry name" value="TYR_RECOMBINASE"/>
    <property type="match status" value="1"/>
</dbReference>
<dbReference type="Proteomes" id="UP000466785">
    <property type="component" value="Chromosome"/>
</dbReference>
<accession>A0A6N4VC70</accession>
<dbReference type="GO" id="GO:0003677">
    <property type="term" value="F:DNA binding"/>
    <property type="evidence" value="ECO:0007669"/>
    <property type="project" value="UniProtKB-UniRule"/>
</dbReference>